<proteinExistence type="predicted"/>
<reference evidence="2" key="1">
    <citation type="submission" date="2016-04" db="EMBL/GenBank/DDBJ databases">
        <authorList>
            <person name="Evans L.H."/>
            <person name="Alamgir A."/>
            <person name="Owens N."/>
            <person name="Weber N.D."/>
            <person name="Virtaneva K."/>
            <person name="Barbian K."/>
            <person name="Babar A."/>
            <person name="Rosenke K."/>
        </authorList>
    </citation>
    <scope>NUCLEOTIDE SEQUENCE</scope>
    <source>
        <strain evidence="2">86</strain>
    </source>
</reference>
<accession>A0A212J431</accession>
<gene>
    <name evidence="2" type="ORF">KL86APRO_10485</name>
</gene>
<dbReference type="EMBL" id="FLUO01000001">
    <property type="protein sequence ID" value="SBV94222.1"/>
    <property type="molecule type" value="Genomic_DNA"/>
</dbReference>
<name>A0A212J431_9PROT</name>
<dbReference type="AlphaFoldDB" id="A0A212J431"/>
<evidence type="ECO:0000313" key="2">
    <source>
        <dbReference type="EMBL" id="SBV94222.1"/>
    </source>
</evidence>
<organism evidence="2">
    <name type="scientific">uncultured Alphaproteobacteria bacterium</name>
    <dbReference type="NCBI Taxonomy" id="91750"/>
    <lineage>
        <taxon>Bacteria</taxon>
        <taxon>Pseudomonadati</taxon>
        <taxon>Pseudomonadota</taxon>
        <taxon>Alphaproteobacteria</taxon>
        <taxon>environmental samples</taxon>
    </lineage>
</organism>
<evidence type="ECO:0000256" key="1">
    <source>
        <dbReference type="SAM" id="MobiDB-lite"/>
    </source>
</evidence>
<feature type="region of interest" description="Disordered" evidence="1">
    <location>
        <begin position="118"/>
        <end position="143"/>
    </location>
</feature>
<protein>
    <submittedName>
        <fullName evidence="2">Uncharacterized protein</fullName>
    </submittedName>
</protein>
<sequence length="143" mass="14638">MLAVIAGIWRNRYLLLALACAALLASKESTIAELRAKIAADALAAAHAANAASRQSFTDLVLQSNLAFAAIEAADTAAAERAATVAKLKETARNAPIPPDACRTVGPRLGAVLDGLRHRQTGTADRDAGGEGEAATPAADVRP</sequence>